<dbReference type="EMBL" id="BMYF01000009">
    <property type="protein sequence ID" value="GHB36998.1"/>
    <property type="molecule type" value="Genomic_DNA"/>
</dbReference>
<comment type="similarity">
    <text evidence="1">Belongs to the sulfotransferase 1 family.</text>
</comment>
<dbReference type="Gene3D" id="3.40.50.300">
    <property type="entry name" value="P-loop containing nucleotide triphosphate hydrolases"/>
    <property type="match status" value="1"/>
</dbReference>
<gene>
    <name evidence="4" type="ORF">GCM10008106_17850</name>
</gene>
<proteinExistence type="inferred from homology"/>
<dbReference type="InterPro" id="IPR000863">
    <property type="entry name" value="Sulfotransferase_dom"/>
</dbReference>
<evidence type="ECO:0000259" key="3">
    <source>
        <dbReference type="Pfam" id="PF00685"/>
    </source>
</evidence>
<dbReference type="PANTHER" id="PTHR11783">
    <property type="entry name" value="SULFOTRANSFERASE SULT"/>
    <property type="match status" value="1"/>
</dbReference>
<evidence type="ECO:0000313" key="5">
    <source>
        <dbReference type="Proteomes" id="UP000642809"/>
    </source>
</evidence>
<evidence type="ECO:0000256" key="2">
    <source>
        <dbReference type="ARBA" id="ARBA00022679"/>
    </source>
</evidence>
<name>A0A8J3G5L5_9BACT</name>
<dbReference type="InterPro" id="IPR027417">
    <property type="entry name" value="P-loop_NTPase"/>
</dbReference>
<organism evidence="4 5">
    <name type="scientific">Mongoliitalea lutea</name>
    <dbReference type="NCBI Taxonomy" id="849756"/>
    <lineage>
        <taxon>Bacteria</taxon>
        <taxon>Pseudomonadati</taxon>
        <taxon>Bacteroidota</taxon>
        <taxon>Cytophagia</taxon>
        <taxon>Cytophagales</taxon>
        <taxon>Cyclobacteriaceae</taxon>
        <taxon>Mongoliitalea</taxon>
    </lineage>
</organism>
<protein>
    <submittedName>
        <fullName evidence="4">Sulfotransferase</fullName>
    </submittedName>
</protein>
<dbReference type="RefSeq" id="WP_189580949.1">
    <property type="nucleotide sequence ID" value="NZ_BMYF01000009.1"/>
</dbReference>
<reference evidence="4" key="2">
    <citation type="submission" date="2020-09" db="EMBL/GenBank/DDBJ databases">
        <authorList>
            <person name="Sun Q."/>
            <person name="Kim S."/>
        </authorList>
    </citation>
    <scope>NUCLEOTIDE SEQUENCE</scope>
    <source>
        <strain evidence="4">KCTC 23224</strain>
    </source>
</reference>
<dbReference type="AlphaFoldDB" id="A0A8J3G5L5"/>
<dbReference type="Proteomes" id="UP000642809">
    <property type="component" value="Unassembled WGS sequence"/>
</dbReference>
<evidence type="ECO:0000313" key="4">
    <source>
        <dbReference type="EMBL" id="GHB36998.1"/>
    </source>
</evidence>
<dbReference type="GO" id="GO:0008146">
    <property type="term" value="F:sulfotransferase activity"/>
    <property type="evidence" value="ECO:0007669"/>
    <property type="project" value="InterPro"/>
</dbReference>
<accession>A0A8J3G5L5</accession>
<dbReference type="Pfam" id="PF00685">
    <property type="entry name" value="Sulfotransfer_1"/>
    <property type="match status" value="1"/>
</dbReference>
<comment type="caution">
    <text evidence="4">The sequence shown here is derived from an EMBL/GenBank/DDBJ whole genome shotgun (WGS) entry which is preliminary data.</text>
</comment>
<reference evidence="4" key="1">
    <citation type="journal article" date="2014" name="Int. J. Syst. Evol. Microbiol.">
        <title>Complete genome sequence of Corynebacterium casei LMG S-19264T (=DSM 44701T), isolated from a smear-ripened cheese.</title>
        <authorList>
            <consortium name="US DOE Joint Genome Institute (JGI-PGF)"/>
            <person name="Walter F."/>
            <person name="Albersmeier A."/>
            <person name="Kalinowski J."/>
            <person name="Ruckert C."/>
        </authorList>
    </citation>
    <scope>NUCLEOTIDE SEQUENCE</scope>
    <source>
        <strain evidence="4">KCTC 23224</strain>
    </source>
</reference>
<feature type="domain" description="Sulfotransferase" evidence="3">
    <location>
        <begin position="6"/>
        <end position="276"/>
    </location>
</feature>
<keyword evidence="5" id="KW-1185">Reference proteome</keyword>
<sequence>MSSKLIWLASYPKSGNTWFRSFLTAYLNGEVNINQLATNGIFSSKVAIEVVLDLCTDDLTTEEVIQFRKLAWSHKILHSKESSLFVKIHDAYTFNPWDGKAIIPTFPDNQAVYLVRNPLDVVLSFANHNDQSIQQTIDHFICNSNGAFLKKNKSFHQLYQLMGTWSMHVESWLRQTQIPVHIIRYEDMKEDPLAVFKEALKVMGLDAEEEKVKKAIDLSSFQRLKEQEKREGFLEKTKKSVVFFNKGETGRWKNELNFEQIQQILQANEPMMKKFGYWQDAIDFLNK</sequence>
<evidence type="ECO:0000256" key="1">
    <source>
        <dbReference type="ARBA" id="ARBA00005771"/>
    </source>
</evidence>
<dbReference type="SUPFAM" id="SSF52540">
    <property type="entry name" value="P-loop containing nucleoside triphosphate hydrolases"/>
    <property type="match status" value="1"/>
</dbReference>
<keyword evidence="2" id="KW-0808">Transferase</keyword>